<reference evidence="1 2" key="1">
    <citation type="submission" date="2024-12" db="EMBL/GenBank/DDBJ databases">
        <title>Forecasting of Potato common scab and diversities of Pathogenic streptomyces spp. in china.</title>
        <authorList>
            <person name="Handique U."/>
            <person name="Wu J."/>
        </authorList>
    </citation>
    <scope>NUCLEOTIDE SEQUENCE [LARGE SCALE GENOMIC DNA]</scope>
    <source>
        <strain evidence="1 2">ZRIMU1585</strain>
    </source>
</reference>
<evidence type="ECO:0000313" key="1">
    <source>
        <dbReference type="EMBL" id="MFM9653689.1"/>
    </source>
</evidence>
<organism evidence="1 2">
    <name type="scientific">Streptomyces galilaeus</name>
    <dbReference type="NCBI Taxonomy" id="33899"/>
    <lineage>
        <taxon>Bacteria</taxon>
        <taxon>Bacillati</taxon>
        <taxon>Actinomycetota</taxon>
        <taxon>Actinomycetes</taxon>
        <taxon>Kitasatosporales</taxon>
        <taxon>Streptomycetaceae</taxon>
        <taxon>Streptomyces</taxon>
    </lineage>
</organism>
<comment type="caution">
    <text evidence="1">The sequence shown here is derived from an EMBL/GenBank/DDBJ whole genome shotgun (WGS) entry which is preliminary data.</text>
</comment>
<evidence type="ECO:0008006" key="3">
    <source>
        <dbReference type="Google" id="ProtNLM"/>
    </source>
</evidence>
<sequence>MQQYAEESVAKHIPNMQKLLDMQDNIKKGTVWKGYENILESAIKQSDRWRNLKKEGLSDEETKKTFYQKIPMRVFAWNKNRH</sequence>
<proteinExistence type="predicted"/>
<evidence type="ECO:0000313" key="2">
    <source>
        <dbReference type="Proteomes" id="UP001631993"/>
    </source>
</evidence>
<keyword evidence="2" id="KW-1185">Reference proteome</keyword>
<dbReference type="RefSeq" id="WP_409097909.1">
    <property type="nucleotide sequence ID" value="NZ_JBJVNE010000211.1"/>
</dbReference>
<feature type="non-terminal residue" evidence="1">
    <location>
        <position position="82"/>
    </location>
</feature>
<accession>A0ABW9J2X2</accession>
<protein>
    <recommendedName>
        <fullName evidence="3">Transposase</fullName>
    </recommendedName>
</protein>
<gene>
    <name evidence="1" type="ORF">ACKI1S_47530</name>
</gene>
<name>A0ABW9J2X2_STRGJ</name>
<dbReference type="Proteomes" id="UP001631993">
    <property type="component" value="Unassembled WGS sequence"/>
</dbReference>
<dbReference type="EMBL" id="JBJVNE010000211">
    <property type="protein sequence ID" value="MFM9653689.1"/>
    <property type="molecule type" value="Genomic_DNA"/>
</dbReference>